<feature type="transmembrane region" description="Helical" evidence="1">
    <location>
        <begin position="6"/>
        <end position="26"/>
    </location>
</feature>
<evidence type="ECO:0000313" key="3">
    <source>
        <dbReference type="Proteomes" id="UP000037939"/>
    </source>
</evidence>
<dbReference type="Pfam" id="PF10741">
    <property type="entry name" value="T2SSM_b"/>
    <property type="match status" value="1"/>
</dbReference>
<keyword evidence="3" id="KW-1185">Reference proteome</keyword>
<comment type="caution">
    <text evidence="2">The sequence shown here is derived from an EMBL/GenBank/DDBJ whole genome shotgun (WGS) entry which is preliminary data.</text>
</comment>
<keyword evidence="1" id="KW-0472">Membrane</keyword>
<accession>A0A0N0GR52</accession>
<sequence>MHPLYLIWMASLVIALVTSLAGVWLARTKWLELQHDRQLYARLLQIPHVKPSPLYASATPTFLNELPTRFGEEKFIASLNEVALKQKAQLIEVSVQRTPASENRLPRVELDARLRGTYPAIKAVLATALQAYPGLAIEHLSMRNAGLASSAGTMAVGATGPAATTGLAGTLQQEASVHLSQWLRPTDAASGVQ</sequence>
<proteinExistence type="predicted"/>
<keyword evidence="1" id="KW-1133">Transmembrane helix</keyword>
<dbReference type="EMBL" id="LAQT01000001">
    <property type="protein sequence ID" value="KPC55338.1"/>
    <property type="molecule type" value="Genomic_DNA"/>
</dbReference>
<evidence type="ECO:0000256" key="1">
    <source>
        <dbReference type="SAM" id="Phobius"/>
    </source>
</evidence>
<protein>
    <submittedName>
        <fullName evidence="2">Uncharacterized protein</fullName>
    </submittedName>
</protein>
<organism evidence="2 3">
    <name type="scientific">Amantichitinum ursilacus</name>
    <dbReference type="NCBI Taxonomy" id="857265"/>
    <lineage>
        <taxon>Bacteria</taxon>
        <taxon>Pseudomonadati</taxon>
        <taxon>Pseudomonadota</taxon>
        <taxon>Betaproteobacteria</taxon>
        <taxon>Neisseriales</taxon>
        <taxon>Chitinibacteraceae</taxon>
        <taxon>Amantichitinum</taxon>
    </lineage>
</organism>
<name>A0A0N0GR52_9NEIS</name>
<keyword evidence="1" id="KW-0812">Transmembrane</keyword>
<evidence type="ECO:0000313" key="2">
    <source>
        <dbReference type="EMBL" id="KPC55338.1"/>
    </source>
</evidence>
<reference evidence="2 3" key="1">
    <citation type="submission" date="2015-07" db="EMBL/GenBank/DDBJ databases">
        <title>Draft genome sequence of the Amantichitinum ursilacus IGB-41, a new chitin-degrading bacterium.</title>
        <authorList>
            <person name="Kirstahler P."/>
            <person name="Guenther M."/>
            <person name="Grumaz C."/>
            <person name="Rupp S."/>
            <person name="Zibek S."/>
            <person name="Sohn K."/>
        </authorList>
    </citation>
    <scope>NUCLEOTIDE SEQUENCE [LARGE SCALE GENOMIC DNA]</scope>
    <source>
        <strain evidence="2 3">IGB-41</strain>
    </source>
</reference>
<dbReference type="AlphaFoldDB" id="A0A0N0GR52"/>
<dbReference type="InterPro" id="IPR034756">
    <property type="entry name" value="T2SSM_b"/>
</dbReference>
<gene>
    <name evidence="2" type="ORF">WG78_01735</name>
</gene>
<dbReference type="Proteomes" id="UP000037939">
    <property type="component" value="Unassembled WGS sequence"/>
</dbReference>
<dbReference type="STRING" id="857265.WG78_01735"/>